<evidence type="ECO:0000313" key="2">
    <source>
        <dbReference type="EMBL" id="PTQ84864.1"/>
    </source>
</evidence>
<feature type="region of interest" description="Disordered" evidence="1">
    <location>
        <begin position="1"/>
        <end position="23"/>
    </location>
</feature>
<protein>
    <submittedName>
        <fullName evidence="2">Uncharacterized protein DUF2188</fullName>
    </submittedName>
</protein>
<sequence length="77" mass="8834">MTTKKSQHVVPNPNGGWSVRKTGASRASKVFEKQTEAIDYARTKARDEKTELYIHRRDGTIRERDSYGNDPMPPKDK</sequence>
<dbReference type="InterPro" id="IPR018691">
    <property type="entry name" value="DUF2188"/>
</dbReference>
<evidence type="ECO:0000256" key="1">
    <source>
        <dbReference type="SAM" id="MobiDB-lite"/>
    </source>
</evidence>
<dbReference type="RefSeq" id="WP_107786805.1">
    <property type="nucleotide sequence ID" value="NZ_QAOL01000016.1"/>
</dbReference>
<dbReference type="AlphaFoldDB" id="A0A2T5IM07"/>
<evidence type="ECO:0000313" key="3">
    <source>
        <dbReference type="Proteomes" id="UP000244110"/>
    </source>
</evidence>
<dbReference type="EMBL" id="QAOL01000016">
    <property type="protein sequence ID" value="PTQ84864.1"/>
    <property type="molecule type" value="Genomic_DNA"/>
</dbReference>
<dbReference type="Pfam" id="PF09954">
    <property type="entry name" value="DUF2188"/>
    <property type="match status" value="1"/>
</dbReference>
<accession>A0A2T5IM07</accession>
<feature type="region of interest" description="Disordered" evidence="1">
    <location>
        <begin position="57"/>
        <end position="77"/>
    </location>
</feature>
<proteinExistence type="predicted"/>
<reference evidence="2 3" key="1">
    <citation type="submission" date="2018-04" db="EMBL/GenBank/DDBJ databases">
        <title>Active sludge and wastewater microbial communities from Klosterneuburg, Austria.</title>
        <authorList>
            <person name="Wagner M."/>
        </authorList>
    </citation>
    <scope>NUCLEOTIDE SEQUENCE [LARGE SCALE GENOMIC DNA]</scope>
    <source>
        <strain evidence="2 3">Nm4</strain>
    </source>
</reference>
<dbReference type="Proteomes" id="UP000244110">
    <property type="component" value="Unassembled WGS sequence"/>
</dbReference>
<organism evidence="2 3">
    <name type="scientific">Nitrosomonas ureae</name>
    <dbReference type="NCBI Taxonomy" id="44577"/>
    <lineage>
        <taxon>Bacteria</taxon>
        <taxon>Pseudomonadati</taxon>
        <taxon>Pseudomonadota</taxon>
        <taxon>Betaproteobacteria</taxon>
        <taxon>Nitrosomonadales</taxon>
        <taxon>Nitrosomonadaceae</taxon>
        <taxon>Nitrosomonas</taxon>
    </lineage>
</organism>
<gene>
    <name evidence="2" type="ORF">C8R28_101668</name>
</gene>
<name>A0A2T5IM07_9PROT</name>
<comment type="caution">
    <text evidence="2">The sequence shown here is derived from an EMBL/GenBank/DDBJ whole genome shotgun (WGS) entry which is preliminary data.</text>
</comment>